<sequence length="81" mass="9320">MMGWIPDEKLATGRSEEVSVPCEEREGEKAKLKQSYTARHERDGEGRGGKERVWKELKRSKAEEEEDPNRSGVDKQEKTSE</sequence>
<name>A0A176WQA6_MARPO</name>
<evidence type="ECO:0000313" key="3">
    <source>
        <dbReference type="Proteomes" id="UP000077202"/>
    </source>
</evidence>
<dbReference type="AlphaFoldDB" id="A0A176WQA6"/>
<evidence type="ECO:0000313" key="2">
    <source>
        <dbReference type="EMBL" id="OAE35308.1"/>
    </source>
</evidence>
<dbReference type="Proteomes" id="UP000077202">
    <property type="component" value="Unassembled WGS sequence"/>
</dbReference>
<feature type="region of interest" description="Disordered" evidence="1">
    <location>
        <begin position="1"/>
        <end position="81"/>
    </location>
</feature>
<protein>
    <submittedName>
        <fullName evidence="2">Uncharacterized protein</fullName>
    </submittedName>
</protein>
<dbReference type="EMBL" id="LVLJ01000203">
    <property type="protein sequence ID" value="OAE35308.1"/>
    <property type="molecule type" value="Genomic_DNA"/>
</dbReference>
<feature type="compositionally biased region" description="Basic and acidic residues" evidence="1">
    <location>
        <begin position="1"/>
        <end position="31"/>
    </location>
</feature>
<keyword evidence="3" id="KW-1185">Reference proteome</keyword>
<feature type="compositionally biased region" description="Basic and acidic residues" evidence="1">
    <location>
        <begin position="38"/>
        <end position="81"/>
    </location>
</feature>
<gene>
    <name evidence="2" type="ORF">AXG93_392s1570</name>
</gene>
<reference evidence="2" key="1">
    <citation type="submission" date="2016-03" db="EMBL/GenBank/DDBJ databases">
        <title>Mechanisms controlling the formation of the plant cell surface in tip-growing cells are functionally conserved among land plants.</title>
        <authorList>
            <person name="Honkanen S."/>
            <person name="Jones V.A."/>
            <person name="Morieri G."/>
            <person name="Champion C."/>
            <person name="Hetherington A.J."/>
            <person name="Kelly S."/>
            <person name="Saint-Marcoux D."/>
            <person name="Proust H."/>
            <person name="Prescott H."/>
            <person name="Dolan L."/>
        </authorList>
    </citation>
    <scope>NUCLEOTIDE SEQUENCE [LARGE SCALE GENOMIC DNA]</scope>
    <source>
        <tissue evidence="2">Whole gametophyte</tissue>
    </source>
</reference>
<organism evidence="2 3">
    <name type="scientific">Marchantia polymorpha subsp. ruderalis</name>
    <dbReference type="NCBI Taxonomy" id="1480154"/>
    <lineage>
        <taxon>Eukaryota</taxon>
        <taxon>Viridiplantae</taxon>
        <taxon>Streptophyta</taxon>
        <taxon>Embryophyta</taxon>
        <taxon>Marchantiophyta</taxon>
        <taxon>Marchantiopsida</taxon>
        <taxon>Marchantiidae</taxon>
        <taxon>Marchantiales</taxon>
        <taxon>Marchantiaceae</taxon>
        <taxon>Marchantia</taxon>
    </lineage>
</organism>
<comment type="caution">
    <text evidence="2">The sequence shown here is derived from an EMBL/GenBank/DDBJ whole genome shotgun (WGS) entry which is preliminary data.</text>
</comment>
<evidence type="ECO:0000256" key="1">
    <source>
        <dbReference type="SAM" id="MobiDB-lite"/>
    </source>
</evidence>
<accession>A0A176WQA6</accession>
<proteinExistence type="predicted"/>